<dbReference type="CDD" id="cd14014">
    <property type="entry name" value="STKc_PknB_like"/>
    <property type="match status" value="1"/>
</dbReference>
<dbReference type="Gene3D" id="3.30.200.20">
    <property type="entry name" value="Phosphorylase Kinase, domain 1"/>
    <property type="match status" value="1"/>
</dbReference>
<feature type="region of interest" description="Disordered" evidence="8">
    <location>
        <begin position="268"/>
        <end position="304"/>
    </location>
</feature>
<keyword evidence="6 7" id="KW-0067">ATP-binding</keyword>
<dbReference type="Gene3D" id="1.10.510.10">
    <property type="entry name" value="Transferase(Phosphotransferase) domain 1"/>
    <property type="match status" value="1"/>
</dbReference>
<sequence>MLIADRYRLEEVLGSGGMGEVWRALDELLGRSVAVKLLSVHNNDEAAVARFTMEAQTAARLSHPNTVAVYDFGAFDGRLYLVMELVEGYSLATEIAAFHRLDPQRVVDLAAQAAAGLAAAHQQGIVHRDIKPANLLLSSDGVVKIGDFGIARFAHDATAGVTSTGQIIGTSSYLSPERALGRPSGPPADMYAVGCVMYEMLTGRPPFRADTAAAVLYQHVEAAPTDIRQPRPDVPEPLSALIRHLLAKDPQARPTAPQVAAWLATPAWQTGQPPAPSGRSEEPDSAEGATRPLPPPASPRATGPLRRRRHLLAGVGVAAATAAAFGLSTAFDSTGTLAPQQSTAPPNPTPTKTVATAAATSPPARAARAVQPAIDHNRKPTAKKTQPAPAPHARAKKAAAGPPPAKKAAAGPPPAKKAAAGPPPAS</sequence>
<accession>A0ABT1Q161</accession>
<evidence type="ECO:0000256" key="5">
    <source>
        <dbReference type="ARBA" id="ARBA00022777"/>
    </source>
</evidence>
<dbReference type="EC" id="2.7.11.1" evidence="1"/>
<evidence type="ECO:0000256" key="7">
    <source>
        <dbReference type="PROSITE-ProRule" id="PRU10141"/>
    </source>
</evidence>
<keyword evidence="2" id="KW-0723">Serine/threonine-protein kinase</keyword>
<dbReference type="InterPro" id="IPR011009">
    <property type="entry name" value="Kinase-like_dom_sf"/>
</dbReference>
<dbReference type="InterPro" id="IPR000719">
    <property type="entry name" value="Prot_kinase_dom"/>
</dbReference>
<evidence type="ECO:0000313" key="10">
    <source>
        <dbReference type="EMBL" id="MCQ4083631.1"/>
    </source>
</evidence>
<feature type="binding site" evidence="7">
    <location>
        <position position="36"/>
    </location>
    <ligand>
        <name>ATP</name>
        <dbReference type="ChEBI" id="CHEBI:30616"/>
    </ligand>
</feature>
<dbReference type="RefSeq" id="WP_255922610.1">
    <property type="nucleotide sequence ID" value="NZ_JANFNG010000024.1"/>
</dbReference>
<evidence type="ECO:0000256" key="6">
    <source>
        <dbReference type="ARBA" id="ARBA00022840"/>
    </source>
</evidence>
<dbReference type="PANTHER" id="PTHR43289">
    <property type="entry name" value="MITOGEN-ACTIVATED PROTEIN KINASE KINASE KINASE 20-RELATED"/>
    <property type="match status" value="1"/>
</dbReference>
<feature type="domain" description="Protein kinase" evidence="9">
    <location>
        <begin position="7"/>
        <end position="263"/>
    </location>
</feature>
<feature type="compositionally biased region" description="Pro residues" evidence="8">
    <location>
        <begin position="401"/>
        <end position="426"/>
    </location>
</feature>
<keyword evidence="4 7" id="KW-0547">Nucleotide-binding</keyword>
<evidence type="ECO:0000256" key="1">
    <source>
        <dbReference type="ARBA" id="ARBA00012513"/>
    </source>
</evidence>
<dbReference type="SUPFAM" id="SSF56112">
    <property type="entry name" value="Protein kinase-like (PK-like)"/>
    <property type="match status" value="1"/>
</dbReference>
<dbReference type="SMART" id="SM00220">
    <property type="entry name" value="S_TKc"/>
    <property type="match status" value="1"/>
</dbReference>
<dbReference type="EMBL" id="JANFNG010000024">
    <property type="protein sequence ID" value="MCQ4083631.1"/>
    <property type="molecule type" value="Genomic_DNA"/>
</dbReference>
<dbReference type="InterPro" id="IPR008271">
    <property type="entry name" value="Ser/Thr_kinase_AS"/>
</dbReference>
<dbReference type="PANTHER" id="PTHR43289:SF6">
    <property type="entry name" value="SERINE_THREONINE-PROTEIN KINASE NEKL-3"/>
    <property type="match status" value="1"/>
</dbReference>
<proteinExistence type="predicted"/>
<dbReference type="InterPro" id="IPR017441">
    <property type="entry name" value="Protein_kinase_ATP_BS"/>
</dbReference>
<gene>
    <name evidence="10" type="ORF">NGB36_24280</name>
</gene>
<comment type="caution">
    <text evidence="10">The sequence shown here is derived from an EMBL/GenBank/DDBJ whole genome shotgun (WGS) entry which is preliminary data.</text>
</comment>
<keyword evidence="5 10" id="KW-0418">Kinase</keyword>
<feature type="region of interest" description="Disordered" evidence="8">
    <location>
        <begin position="336"/>
        <end position="426"/>
    </location>
</feature>
<reference evidence="10" key="1">
    <citation type="submission" date="2022-06" db="EMBL/GenBank/DDBJ databases">
        <title>Draft genome sequence of Streptomyces sp. RB6PN25 isolated from peat swamp forest in Thailand.</title>
        <authorList>
            <person name="Duangmal K."/>
            <person name="Klaysubun C."/>
        </authorList>
    </citation>
    <scope>NUCLEOTIDE SEQUENCE</scope>
    <source>
        <strain evidence="10">RB6PN25</strain>
    </source>
</reference>
<evidence type="ECO:0000259" key="9">
    <source>
        <dbReference type="PROSITE" id="PS50011"/>
    </source>
</evidence>
<protein>
    <recommendedName>
        <fullName evidence="1">non-specific serine/threonine protein kinase</fullName>
        <ecNumber evidence="1">2.7.11.1</ecNumber>
    </recommendedName>
</protein>
<dbReference type="Proteomes" id="UP001057702">
    <property type="component" value="Unassembled WGS sequence"/>
</dbReference>
<organism evidence="10 11">
    <name type="scientific">Streptomyces humicola</name>
    <dbReference type="NCBI Taxonomy" id="2953240"/>
    <lineage>
        <taxon>Bacteria</taxon>
        <taxon>Bacillati</taxon>
        <taxon>Actinomycetota</taxon>
        <taxon>Actinomycetes</taxon>
        <taxon>Kitasatosporales</taxon>
        <taxon>Streptomycetaceae</taxon>
        <taxon>Streptomyces</taxon>
    </lineage>
</organism>
<dbReference type="GO" id="GO:0016301">
    <property type="term" value="F:kinase activity"/>
    <property type="evidence" value="ECO:0007669"/>
    <property type="project" value="UniProtKB-KW"/>
</dbReference>
<name>A0ABT1Q161_9ACTN</name>
<keyword evidence="3" id="KW-0808">Transferase</keyword>
<evidence type="ECO:0000256" key="3">
    <source>
        <dbReference type="ARBA" id="ARBA00022679"/>
    </source>
</evidence>
<evidence type="ECO:0000313" key="11">
    <source>
        <dbReference type="Proteomes" id="UP001057702"/>
    </source>
</evidence>
<evidence type="ECO:0000256" key="8">
    <source>
        <dbReference type="SAM" id="MobiDB-lite"/>
    </source>
</evidence>
<dbReference type="PROSITE" id="PS50011">
    <property type="entry name" value="PROTEIN_KINASE_DOM"/>
    <property type="match status" value="1"/>
</dbReference>
<evidence type="ECO:0000256" key="2">
    <source>
        <dbReference type="ARBA" id="ARBA00022527"/>
    </source>
</evidence>
<dbReference type="PROSITE" id="PS00108">
    <property type="entry name" value="PROTEIN_KINASE_ST"/>
    <property type="match status" value="1"/>
</dbReference>
<keyword evidence="11" id="KW-1185">Reference proteome</keyword>
<dbReference type="PROSITE" id="PS00107">
    <property type="entry name" value="PROTEIN_KINASE_ATP"/>
    <property type="match status" value="1"/>
</dbReference>
<dbReference type="Pfam" id="PF00069">
    <property type="entry name" value="Pkinase"/>
    <property type="match status" value="1"/>
</dbReference>
<feature type="compositionally biased region" description="Low complexity" evidence="8">
    <location>
        <begin position="350"/>
        <end position="369"/>
    </location>
</feature>
<evidence type="ECO:0000256" key="4">
    <source>
        <dbReference type="ARBA" id="ARBA00022741"/>
    </source>
</evidence>